<reference evidence="2" key="1">
    <citation type="journal article" date="1999" name="Methods Enzymol.">
        <title>High-efficiency full-length cDNA cloning.</title>
        <authorList>
            <person name="Carninci P."/>
            <person name="Hayashizaki Y."/>
        </authorList>
    </citation>
    <scope>NUCLEOTIDE SEQUENCE</scope>
    <source>
        <strain evidence="2">C57BL/6J</strain>
        <tissue evidence="2">Cerebellum</tissue>
    </source>
</reference>
<reference evidence="2" key="2">
    <citation type="journal article" date="2000" name="Genome Res.">
        <title>Normalization and subtraction of cap-trapper-selected cDNAs to prepare full-length cDNA libraries for rapid discovery of new genes.</title>
        <authorList>
            <person name="Carninci P."/>
            <person name="Shibata Y."/>
            <person name="Hayatsu N."/>
            <person name="Sugahara Y."/>
            <person name="Shibata K."/>
            <person name="Itoh M."/>
            <person name="Konno H."/>
            <person name="Okazaki Y."/>
            <person name="Muramatsu M."/>
            <person name="Hayashizaki Y."/>
        </authorList>
    </citation>
    <scope>NUCLEOTIDE SEQUENCE</scope>
    <source>
        <strain evidence="2">C57BL/6J</strain>
        <tissue evidence="2">Cerebellum</tissue>
    </source>
</reference>
<dbReference type="AGR" id="MGI:1919850"/>
<name>Q3TQ57_MOUSE</name>
<reference evidence="2" key="7">
    <citation type="journal article" date="2005" name="Science">
        <title>The Transcriptional Landscape of the Mammalian Genome.</title>
        <authorList>
            <consortium name="The FANTOM Consortium"/>
            <consortium name="Riken Genome Exploration Research Group and Genome Science Group (Genome Network Project Core Group)"/>
        </authorList>
    </citation>
    <scope>NUCLEOTIDE SEQUENCE</scope>
    <source>
        <strain evidence="2">C57BL/6J</strain>
        <tissue evidence="2">Cerebellum</tissue>
    </source>
</reference>
<gene>
    <name evidence="3" type="primary">Frmd4a</name>
    <name evidence="3" type="synonym">Gm13190</name>
    <name evidence="3" type="synonym">OTTMUSG00000010806</name>
</gene>
<reference evidence="2" key="4">
    <citation type="journal article" date="2001" name="Nature">
        <title>Functional annotation of a full-length mouse cDNA collection.</title>
        <authorList>
            <consortium name="The RIKEN Genome Exploration Research Group Phase II Team and the FANTOM Consortium"/>
        </authorList>
    </citation>
    <scope>NUCLEOTIDE SEQUENCE</scope>
    <source>
        <strain evidence="2">C57BL/6J</strain>
        <tissue evidence="2">Cerebellum</tissue>
    </source>
</reference>
<evidence type="ECO:0000313" key="3">
    <source>
        <dbReference type="MGI" id="MGI:1919850"/>
    </source>
</evidence>
<accession>Q3TQ57</accession>
<reference evidence="2" key="5">
    <citation type="journal article" date="2002" name="Nature">
        <title>Analysis of the mouse transcriptome based on functional annotation of 60,770 full-length cDNAs.</title>
        <authorList>
            <consortium name="The FANTOM Consortium and the RIKEN Genome Exploration Research Group Phase I and II Team"/>
        </authorList>
    </citation>
    <scope>NUCLEOTIDE SEQUENCE</scope>
    <source>
        <strain evidence="2">C57BL/6J</strain>
        <tissue evidence="2">Cerebellum</tissue>
    </source>
</reference>
<sequence>MKKLVADPAQTQHSGISESQVWAGCRHHLGRCCCPWSARVPAPPLSSVQAQPVWQHCHRAPGLQQHCCVLWAGHLQPLLRAPHSQAWSSPRENSTLPSGAGTTGTAFGKEEMSLLGLGF</sequence>
<reference evidence="2" key="3">
    <citation type="journal article" date="2000" name="Genome Res.">
        <title>RIKEN integrated sequence analysis (RISA) system--384-format sequencing pipeline with 384 multicapillary sequencer.</title>
        <authorList>
            <person name="Shibata K."/>
            <person name="Itoh M."/>
            <person name="Aizawa K."/>
            <person name="Nagaoka S."/>
            <person name="Sasaki N."/>
            <person name="Carninci P."/>
            <person name="Konno H."/>
            <person name="Akiyama J."/>
            <person name="Nishi K."/>
            <person name="Kitsunai T."/>
            <person name="Tashiro H."/>
            <person name="Itoh M."/>
            <person name="Sumi N."/>
            <person name="Ishii Y."/>
            <person name="Nakamura S."/>
            <person name="Hazama M."/>
            <person name="Nishine T."/>
            <person name="Harada A."/>
            <person name="Yamamoto R."/>
            <person name="Matsumoto H."/>
            <person name="Sakaguchi S."/>
            <person name="Ikegami T."/>
            <person name="Kashiwagi K."/>
            <person name="Fujiwake S."/>
            <person name="Inoue K."/>
            <person name="Togawa Y."/>
            <person name="Izawa M."/>
            <person name="Ohara E."/>
            <person name="Watahiki M."/>
            <person name="Yoneda Y."/>
            <person name="Ishikawa T."/>
            <person name="Ozawa K."/>
            <person name="Tanaka T."/>
            <person name="Matsuura S."/>
            <person name="Kawai J."/>
            <person name="Okazaki Y."/>
            <person name="Muramatsu M."/>
            <person name="Inoue Y."/>
            <person name="Kira A."/>
            <person name="Hayashizaki Y."/>
        </authorList>
    </citation>
    <scope>NUCLEOTIDE SEQUENCE</scope>
    <source>
        <strain evidence="2">C57BL/6J</strain>
        <tissue evidence="2">Cerebellum</tissue>
    </source>
</reference>
<proteinExistence type="evidence at transcript level"/>
<feature type="compositionally biased region" description="Polar residues" evidence="1">
    <location>
        <begin position="85"/>
        <end position="97"/>
    </location>
</feature>
<feature type="region of interest" description="Disordered" evidence="1">
    <location>
        <begin position="83"/>
        <end position="106"/>
    </location>
</feature>
<evidence type="ECO:0000313" key="2">
    <source>
        <dbReference type="EMBL" id="BAE37528.1"/>
    </source>
</evidence>
<dbReference type="MGI" id="MGI:1919850">
    <property type="gene designation" value="Frmd4a"/>
</dbReference>
<dbReference type="EMBL" id="AK163887">
    <property type="protein sequence ID" value="BAE37528.1"/>
    <property type="molecule type" value="mRNA"/>
</dbReference>
<dbReference type="AlphaFoldDB" id="Q3TQ57"/>
<reference evidence="2" key="6">
    <citation type="submission" date="2004-04" db="EMBL/GenBank/DDBJ databases">
        <authorList>
            <person name="Arakawa T."/>
            <person name="Carninci P."/>
            <person name="Fukuda S."/>
            <person name="Hashizume W."/>
            <person name="Hayashida K."/>
            <person name="Hori F."/>
            <person name="Iida J."/>
            <person name="Imamura K."/>
            <person name="Imotani K."/>
            <person name="Itoh M."/>
            <person name="Kanagawa S."/>
            <person name="Kawai J."/>
            <person name="Kojima M."/>
            <person name="Konno H."/>
            <person name="Murata M."/>
            <person name="Nakamura M."/>
            <person name="Ninomiya N."/>
            <person name="Nishiyori H."/>
            <person name="Nomura K."/>
            <person name="Ohno M."/>
            <person name="Sakazume N."/>
            <person name="Sano H."/>
            <person name="Sasaki D."/>
            <person name="Shibata K."/>
            <person name="Shiraki T."/>
            <person name="Tagami M."/>
            <person name="Tagami Y."/>
            <person name="Waki K."/>
            <person name="Watahiki A."/>
            <person name="Muramatsu M."/>
            <person name="Hayashizaki Y."/>
        </authorList>
    </citation>
    <scope>NUCLEOTIDE SEQUENCE</scope>
    <source>
        <strain evidence="2">C57BL/6J</strain>
        <tissue evidence="2">Cerebellum</tissue>
    </source>
</reference>
<protein>
    <submittedName>
        <fullName evidence="2">Uncharacterized protein</fullName>
    </submittedName>
</protein>
<reference evidence="2" key="8">
    <citation type="journal article" date="2005" name="Science">
        <title>Antisense Transcription in the Mammalian Transcriptome.</title>
        <authorList>
            <consortium name="RIKEN Genome Exploration Research Group and Genome Science Group (Genome Network Project Core Group) and the FANTOM Consortium"/>
        </authorList>
    </citation>
    <scope>NUCLEOTIDE SEQUENCE</scope>
    <source>
        <strain evidence="2">C57BL/6J</strain>
        <tissue evidence="2">Cerebellum</tissue>
    </source>
</reference>
<organism evidence="2">
    <name type="scientific">Mus musculus</name>
    <name type="common">Mouse</name>
    <dbReference type="NCBI Taxonomy" id="10090"/>
    <lineage>
        <taxon>Eukaryota</taxon>
        <taxon>Metazoa</taxon>
        <taxon>Chordata</taxon>
        <taxon>Craniata</taxon>
        <taxon>Vertebrata</taxon>
        <taxon>Euteleostomi</taxon>
        <taxon>Mammalia</taxon>
        <taxon>Eutheria</taxon>
        <taxon>Euarchontoglires</taxon>
        <taxon>Glires</taxon>
        <taxon>Rodentia</taxon>
        <taxon>Myomorpha</taxon>
        <taxon>Muroidea</taxon>
        <taxon>Muridae</taxon>
        <taxon>Murinae</taxon>
        <taxon>Mus</taxon>
        <taxon>Mus</taxon>
    </lineage>
</organism>
<evidence type="ECO:0000256" key="1">
    <source>
        <dbReference type="SAM" id="MobiDB-lite"/>
    </source>
</evidence>